<dbReference type="GO" id="GO:1990904">
    <property type="term" value="C:ribonucleoprotein complex"/>
    <property type="evidence" value="ECO:0007669"/>
    <property type="project" value="UniProtKB-KW"/>
</dbReference>
<dbReference type="Gene3D" id="3.30.1370.30">
    <property type="match status" value="1"/>
</dbReference>
<keyword evidence="5" id="KW-0694">RNA-binding</keyword>
<evidence type="ECO:0000256" key="5">
    <source>
        <dbReference type="HAMAP-Rule" id="MF_01302"/>
    </source>
</evidence>
<comment type="subunit">
    <text evidence="5">Part of the 30S ribosomal subunit. Contacts proteins S5 and S12.</text>
</comment>
<dbReference type="GO" id="GO:0005737">
    <property type="term" value="C:cytoplasm"/>
    <property type="evidence" value="ECO:0007669"/>
    <property type="project" value="UniProtKB-ARBA"/>
</dbReference>
<sequence length="134" mass="15230">MLTDPVADLLVRIKNASMVLKPEIKVPFSKEKEAVAKILLQEGYLENIEVKKDKDKKSPKKDLVLKIKYLRGKPVIQGIKRISKPGLRIYLSYKKFPRVLSGFGMGIISTSKGVMTYRQARKKKLGGEIICQVW</sequence>
<dbReference type="Proteomes" id="UP000230093">
    <property type="component" value="Unassembled WGS sequence"/>
</dbReference>
<name>A0A2H0W9X9_9BACT</name>
<evidence type="ECO:0000256" key="3">
    <source>
        <dbReference type="ARBA" id="ARBA00023274"/>
    </source>
</evidence>
<evidence type="ECO:0000256" key="1">
    <source>
        <dbReference type="ARBA" id="ARBA00006471"/>
    </source>
</evidence>
<comment type="caution">
    <text evidence="7">The sequence shown here is derived from an EMBL/GenBank/DDBJ whole genome shotgun (WGS) entry which is preliminary data.</text>
</comment>
<evidence type="ECO:0000256" key="2">
    <source>
        <dbReference type="ARBA" id="ARBA00022980"/>
    </source>
</evidence>
<evidence type="ECO:0000313" key="7">
    <source>
        <dbReference type="EMBL" id="PIS08719.1"/>
    </source>
</evidence>
<dbReference type="GO" id="GO:0003735">
    <property type="term" value="F:structural constituent of ribosome"/>
    <property type="evidence" value="ECO:0007669"/>
    <property type="project" value="InterPro"/>
</dbReference>
<dbReference type="InterPro" id="IPR035987">
    <property type="entry name" value="Ribosomal_uS8_sf"/>
</dbReference>
<dbReference type="GO" id="GO:0019843">
    <property type="term" value="F:rRNA binding"/>
    <property type="evidence" value="ECO:0007669"/>
    <property type="project" value="UniProtKB-UniRule"/>
</dbReference>
<dbReference type="NCBIfam" id="NF001109">
    <property type="entry name" value="PRK00136.1"/>
    <property type="match status" value="1"/>
</dbReference>
<keyword evidence="5" id="KW-0699">rRNA-binding</keyword>
<dbReference type="SUPFAM" id="SSF56047">
    <property type="entry name" value="Ribosomal protein S8"/>
    <property type="match status" value="1"/>
</dbReference>
<keyword evidence="2 5" id="KW-0689">Ribosomal protein</keyword>
<evidence type="ECO:0000256" key="6">
    <source>
        <dbReference type="RuleBase" id="RU003660"/>
    </source>
</evidence>
<dbReference type="HAMAP" id="MF_01302_B">
    <property type="entry name" value="Ribosomal_uS8_B"/>
    <property type="match status" value="1"/>
</dbReference>
<dbReference type="GO" id="GO:0005840">
    <property type="term" value="C:ribosome"/>
    <property type="evidence" value="ECO:0007669"/>
    <property type="project" value="UniProtKB-KW"/>
</dbReference>
<dbReference type="GO" id="GO:0006412">
    <property type="term" value="P:translation"/>
    <property type="evidence" value="ECO:0007669"/>
    <property type="project" value="UniProtKB-UniRule"/>
</dbReference>
<gene>
    <name evidence="5" type="primary">rpsH</name>
    <name evidence="7" type="ORF">COT75_05260</name>
</gene>
<dbReference type="AlphaFoldDB" id="A0A2H0W9X9"/>
<evidence type="ECO:0000313" key="8">
    <source>
        <dbReference type="Proteomes" id="UP000230093"/>
    </source>
</evidence>
<dbReference type="InterPro" id="IPR000630">
    <property type="entry name" value="Ribosomal_uS8"/>
</dbReference>
<proteinExistence type="inferred from homology"/>
<dbReference type="PROSITE" id="PS00053">
    <property type="entry name" value="RIBOSOMAL_S8"/>
    <property type="match status" value="1"/>
</dbReference>
<accession>A0A2H0W9X9</accession>
<reference evidence="8" key="1">
    <citation type="submission" date="2017-09" db="EMBL/GenBank/DDBJ databases">
        <title>Depth-based differentiation of microbial function through sediment-hosted aquifers and enrichment of novel symbionts in the deep terrestrial subsurface.</title>
        <authorList>
            <person name="Probst A.J."/>
            <person name="Ladd B."/>
            <person name="Jarett J.K."/>
            <person name="Geller-Mcgrath D.E."/>
            <person name="Sieber C.M.K."/>
            <person name="Emerson J.B."/>
            <person name="Anantharaman K."/>
            <person name="Thomas B.C."/>
            <person name="Malmstrom R."/>
            <person name="Stieglmeier M."/>
            <person name="Klingl A."/>
            <person name="Woyke T."/>
            <person name="Ryan C.M."/>
            <person name="Banfield J.F."/>
        </authorList>
    </citation>
    <scope>NUCLEOTIDE SEQUENCE [LARGE SCALE GENOMIC DNA]</scope>
</reference>
<dbReference type="EMBL" id="PEZT01000029">
    <property type="protein sequence ID" value="PIS08719.1"/>
    <property type="molecule type" value="Genomic_DNA"/>
</dbReference>
<dbReference type="InterPro" id="IPR047863">
    <property type="entry name" value="Ribosomal_uS8_CS"/>
</dbReference>
<dbReference type="PANTHER" id="PTHR11758">
    <property type="entry name" value="40S RIBOSOMAL PROTEIN S15A"/>
    <property type="match status" value="1"/>
</dbReference>
<evidence type="ECO:0000256" key="4">
    <source>
        <dbReference type="ARBA" id="ARBA00035258"/>
    </source>
</evidence>
<dbReference type="FunFam" id="3.30.1490.10:FF:000001">
    <property type="entry name" value="30S ribosomal protein S8"/>
    <property type="match status" value="1"/>
</dbReference>
<organism evidence="7 8">
    <name type="scientific">Candidatus Beckwithbacteria bacterium CG10_big_fil_rev_8_21_14_0_10_34_10</name>
    <dbReference type="NCBI Taxonomy" id="1974495"/>
    <lineage>
        <taxon>Bacteria</taxon>
        <taxon>Candidatus Beckwithiibacteriota</taxon>
    </lineage>
</organism>
<dbReference type="Gene3D" id="3.30.1490.10">
    <property type="match status" value="1"/>
</dbReference>
<comment type="similarity">
    <text evidence="1 5 6">Belongs to the universal ribosomal protein uS8 family.</text>
</comment>
<protein>
    <recommendedName>
        <fullName evidence="4 5">Small ribosomal subunit protein uS8</fullName>
    </recommendedName>
</protein>
<keyword evidence="3 5" id="KW-0687">Ribonucleoprotein</keyword>
<dbReference type="Pfam" id="PF00410">
    <property type="entry name" value="Ribosomal_S8"/>
    <property type="match status" value="1"/>
</dbReference>
<comment type="function">
    <text evidence="5">One of the primary rRNA binding proteins, it binds directly to 16S rRNA central domain where it helps coordinate assembly of the platform of the 30S subunit.</text>
</comment>